<accession>A0A090M6X2</accession>
<dbReference type="OrthoDB" id="543760at2759"/>
<dbReference type="InterPro" id="IPR029044">
    <property type="entry name" value="Nucleotide-diphossugar_trans"/>
</dbReference>
<comment type="caution">
    <text evidence="3">The sequence shown here is derived from an EMBL/GenBank/DDBJ whole genome shotgun (WGS) entry which is preliminary data.</text>
</comment>
<evidence type="ECO:0000256" key="2">
    <source>
        <dbReference type="SAM" id="Phobius"/>
    </source>
</evidence>
<organism evidence="3 4">
    <name type="scientific">Ostreococcus tauri</name>
    <name type="common">Marine green alga</name>
    <dbReference type="NCBI Taxonomy" id="70448"/>
    <lineage>
        <taxon>Eukaryota</taxon>
        <taxon>Viridiplantae</taxon>
        <taxon>Chlorophyta</taxon>
        <taxon>Mamiellophyceae</taxon>
        <taxon>Mamiellales</taxon>
        <taxon>Bathycoccaceae</taxon>
        <taxon>Ostreococcus</taxon>
    </lineage>
</organism>
<keyword evidence="2" id="KW-1133">Transmembrane helix</keyword>
<protein>
    <submittedName>
        <fullName evidence="3">Glycosyltransferase, DXD sugar-binding motif</fullName>
    </submittedName>
</protein>
<name>A0A090M6X2_OSTTA</name>
<dbReference type="RefSeq" id="XP_003079179.2">
    <property type="nucleotide sequence ID" value="XM_003079131.2"/>
</dbReference>
<dbReference type="InParanoid" id="A0A090M6X2"/>
<reference evidence="4" key="1">
    <citation type="journal article" date="2006" name="Proc. Natl. Acad. Sci. U.S.A.">
        <title>Genome analysis of the smallest free-living eukaryote Ostreococcus tauri unveils many unique features.</title>
        <authorList>
            <person name="Derelle E."/>
            <person name="Ferraz C."/>
            <person name="Rombauts S."/>
            <person name="Rouze P."/>
            <person name="Worden A.Z."/>
            <person name="Robbens S."/>
            <person name="Partensky F."/>
            <person name="Degroeve S."/>
            <person name="Echeynie S."/>
            <person name="Cooke R."/>
            <person name="Saeys Y."/>
            <person name="Wuyts J."/>
            <person name="Jabbari K."/>
            <person name="Bowler C."/>
            <person name="Panaud O."/>
            <person name="Piegu B."/>
            <person name="Ball S.G."/>
            <person name="Ral J.-P."/>
            <person name="Bouget F.-Y."/>
            <person name="Piganeau G."/>
            <person name="De Baets B."/>
            <person name="Picard A."/>
            <person name="Delseny M."/>
            <person name="Demaille J."/>
            <person name="Van de Peer Y."/>
            <person name="Moreau H."/>
        </authorList>
    </citation>
    <scope>NUCLEOTIDE SEQUENCE [LARGE SCALE GENOMIC DNA]</scope>
    <source>
        <strain evidence="4">OTTH 0595 / CCAP 157/2 / RCC745</strain>
    </source>
</reference>
<feature type="transmembrane region" description="Helical" evidence="2">
    <location>
        <begin position="43"/>
        <end position="70"/>
    </location>
</feature>
<dbReference type="Pfam" id="PF04488">
    <property type="entry name" value="Gly_transf_sug"/>
    <property type="match status" value="1"/>
</dbReference>
<dbReference type="Proteomes" id="UP000009170">
    <property type="component" value="Unassembled WGS sequence"/>
</dbReference>
<evidence type="ECO:0000313" key="4">
    <source>
        <dbReference type="Proteomes" id="UP000009170"/>
    </source>
</evidence>
<dbReference type="Gene3D" id="3.90.550.20">
    <property type="match status" value="1"/>
</dbReference>
<feature type="region of interest" description="Disordered" evidence="1">
    <location>
        <begin position="1"/>
        <end position="21"/>
    </location>
</feature>
<evidence type="ECO:0000313" key="3">
    <source>
        <dbReference type="EMBL" id="CEF97859.1"/>
    </source>
</evidence>
<sequence length="774" mass="86984">MARDADVGVAPTTSRPVDEEAGLLSGDAGRARRRARSWFRRHLNAWSDVCTHPIVVCVVVLLVVCGLVYVEEARSKAGDDGSFVRVAHEVWLGSEMPGVKRLIFERNRKVLEASGWRMKLWTEGDIGAANFPLTHATLERGRAFREITGEPVYSMLVDLMKYEVLLRYGGLYLDTNVELFKDVAPLFHQALRENKEVFMVSDPGDSRFLSAGMFGAPAPGARVFETLLNSTGWLENVDFSKRCVANAITGPVWLSHVITTNGLEDTVMRLDRDVAYPLGCGENEYDTCVRHVEAPPKKDAEARAAMEHTAVNWRSLNGEEQSFSTYLWRKYKRLTTGSDYWNPTKSESVLVKEADESFWNISIPCSPIADENPRAYAMDHFSFHGASWQDGCAAKDRQNMVVEWLEGNVPSNEELVHQWAMSFIRMLSPAPAPALITRIRLHQSKGTYKKARLIVSMSSLRGGASLLGEALATASNHPLDSTLWERDGAMRSDAYFANYISLGDWWSVNTLPKADDGSWRWKLRTYLLAIGVKEATIDASLNYPAEFLNEVQSRAWDAGIDKVYVVMIGASLYHDEALFKRSSVTLNRILKMDKVDASDAPVLLCLQRANKLDMYASQARAAAGTAPLQQIRAYAEPYDAYNITVRNLTELGAREQIKFNRVAFNGFVDRDKKWFDFVRRALKSTGQECANFKYEEDLATPEQLARTVLQLHDAYQLDLNAEALSLLKLERVNDYIQAADFTNIADLGPNALHFLRRTPQDKPVITELLAPRDK</sequence>
<keyword evidence="4" id="KW-1185">Reference proteome</keyword>
<dbReference type="InterPro" id="IPR007577">
    <property type="entry name" value="GlycoTrfase_DXD_sugar-bd_CS"/>
</dbReference>
<dbReference type="EMBL" id="CAID01000005">
    <property type="protein sequence ID" value="CEF97859.1"/>
    <property type="molecule type" value="Genomic_DNA"/>
</dbReference>
<dbReference type="KEGG" id="ota:OT_ostta05g00810"/>
<keyword evidence="2" id="KW-0812">Transmembrane</keyword>
<evidence type="ECO:0000256" key="1">
    <source>
        <dbReference type="SAM" id="MobiDB-lite"/>
    </source>
</evidence>
<proteinExistence type="predicted"/>
<dbReference type="AlphaFoldDB" id="A0A090M6X2"/>
<reference evidence="3 4" key="2">
    <citation type="journal article" date="2014" name="BMC Genomics">
        <title>An improved genome of the model marine alga Ostreococcus tauri unfolds by assessing Illumina de novo assemblies.</title>
        <authorList>
            <person name="Blanc-Mathieu R."/>
            <person name="Verhelst B."/>
            <person name="Derelle E."/>
            <person name="Rombauts S."/>
            <person name="Bouget F.Y."/>
            <person name="Carre I."/>
            <person name="Chateau A."/>
            <person name="Eyre-Walker A."/>
            <person name="Grimsley N."/>
            <person name="Moreau H."/>
            <person name="Piegu B."/>
            <person name="Rivals E."/>
            <person name="Schackwitz W."/>
            <person name="Van de Peer Y."/>
            <person name="Piganeau G."/>
        </authorList>
    </citation>
    <scope>NUCLEOTIDE SEQUENCE [LARGE SCALE GENOMIC DNA]</scope>
    <source>
        <strain evidence="4">OTTH 0595 / CCAP 157/2 / RCC745</strain>
    </source>
</reference>
<dbReference type="SUPFAM" id="SSF53448">
    <property type="entry name" value="Nucleotide-diphospho-sugar transferases"/>
    <property type="match status" value="1"/>
</dbReference>
<keyword evidence="2" id="KW-0472">Membrane</keyword>
<gene>
    <name evidence="3" type="ORF">OT_ostta05g00810</name>
</gene>
<dbReference type="GeneID" id="9835090"/>